<comment type="pathway">
    <text evidence="4">Amino-acid biosynthesis; L-proline biosynthesis; L-proline from L-glutamate 5-semialdehyde: step 1/1.</text>
</comment>
<dbReference type="PANTHER" id="PTHR11645:SF0">
    <property type="entry name" value="PYRROLINE-5-CARBOXYLATE REDUCTASE 3"/>
    <property type="match status" value="1"/>
</dbReference>
<dbReference type="InterPro" id="IPR028939">
    <property type="entry name" value="P5C_Rdtase_cat_N"/>
</dbReference>
<dbReference type="EC" id="1.5.1.2" evidence="4"/>
<feature type="binding site" evidence="5">
    <location>
        <position position="39"/>
    </location>
    <ligand>
        <name>NADP(+)</name>
        <dbReference type="ChEBI" id="CHEBI:58349"/>
    </ligand>
</feature>
<dbReference type="Gene3D" id="3.40.50.720">
    <property type="entry name" value="NAD(P)-binding Rossmann-like Domain"/>
    <property type="match status" value="1"/>
</dbReference>
<dbReference type="GO" id="GO:0004735">
    <property type="term" value="F:pyrroline-5-carboxylate reductase activity"/>
    <property type="evidence" value="ECO:0007669"/>
    <property type="project" value="UniProtKB-UniRule"/>
</dbReference>
<evidence type="ECO:0000259" key="6">
    <source>
        <dbReference type="Pfam" id="PF03807"/>
    </source>
</evidence>
<evidence type="ECO:0000256" key="3">
    <source>
        <dbReference type="ARBA" id="ARBA00023002"/>
    </source>
</evidence>
<keyword evidence="2 4" id="KW-0521">NADP</keyword>
<dbReference type="PIRSF" id="PIRSF000193">
    <property type="entry name" value="Pyrrol-5-carb_rd"/>
    <property type="match status" value="1"/>
</dbReference>
<keyword evidence="4" id="KW-0641">Proline biosynthesis</keyword>
<comment type="catalytic activity">
    <reaction evidence="4">
        <text>L-proline + NADP(+) = (S)-1-pyrroline-5-carboxylate + NADPH + 2 H(+)</text>
        <dbReference type="Rhea" id="RHEA:14109"/>
        <dbReference type="ChEBI" id="CHEBI:15378"/>
        <dbReference type="ChEBI" id="CHEBI:17388"/>
        <dbReference type="ChEBI" id="CHEBI:57783"/>
        <dbReference type="ChEBI" id="CHEBI:58349"/>
        <dbReference type="ChEBI" id="CHEBI:60039"/>
        <dbReference type="EC" id="1.5.1.2"/>
    </reaction>
</comment>
<feature type="domain" description="Pyrroline-5-carboxylate reductase dimerisation" evidence="7">
    <location>
        <begin position="159"/>
        <end position="262"/>
    </location>
</feature>
<comment type="subcellular location">
    <subcellularLocation>
        <location evidence="4">Cytoplasm</location>
    </subcellularLocation>
</comment>
<dbReference type="UniPathway" id="UPA00098">
    <property type="reaction ID" value="UER00361"/>
</dbReference>
<sequence length="263" mass="27982">MLKDLVVGVIGGQGWVGRALGLALLEKRLLAPEQLVVSSRSAHTGAYVDWPGVRCVQDNRQLADLVDVIVLSIRPQDLADIDTQVGDKLVISLLAMASQESVARQLGSQRVVRAMPNAAAEIQRGYFPWYASPAISDGDRGIVQALLESCGTAREVSSEDAIDYLTAVSGAGPAYPALLAQAMLSHARQAGLDDDVAREAVMQTLVGGSLLLEQQAAEPGEMVKRLVDYQGTTAEGLSTMIEGGFERVVHEGLQAAYRTAREG</sequence>
<feature type="domain" description="Pyrroline-5-carboxylate reductase catalytic N-terminal" evidence="6">
    <location>
        <begin position="7"/>
        <end position="95"/>
    </location>
</feature>
<evidence type="ECO:0000313" key="8">
    <source>
        <dbReference type="EMBL" id="GED23078.1"/>
    </source>
</evidence>
<dbReference type="PANTHER" id="PTHR11645">
    <property type="entry name" value="PYRROLINE-5-CARBOXYLATE REDUCTASE"/>
    <property type="match status" value="1"/>
</dbReference>
<dbReference type="Pfam" id="PF03807">
    <property type="entry name" value="F420_oxidored"/>
    <property type="match status" value="1"/>
</dbReference>
<comment type="similarity">
    <text evidence="1 4">Belongs to the pyrroline-5-carboxylate reductase family.</text>
</comment>
<name>A0A4Y4F7I9_9GAMM</name>
<keyword evidence="9" id="KW-1185">Reference proteome</keyword>
<dbReference type="Gene3D" id="1.10.3730.10">
    <property type="entry name" value="ProC C-terminal domain-like"/>
    <property type="match status" value="1"/>
</dbReference>
<evidence type="ECO:0000256" key="4">
    <source>
        <dbReference type="HAMAP-Rule" id="MF_01925"/>
    </source>
</evidence>
<gene>
    <name evidence="8" type="primary">proC_1</name>
    <name evidence="4" type="synonym">proC</name>
    <name evidence="8" type="ORF">HHA01_20550</name>
</gene>
<reference evidence="8 9" key="1">
    <citation type="submission" date="2019-06" db="EMBL/GenBank/DDBJ databases">
        <title>Whole genome shotgun sequence of Halomonas halmophila NBRC 15537.</title>
        <authorList>
            <person name="Hosoyama A."/>
            <person name="Uohara A."/>
            <person name="Ohji S."/>
            <person name="Ichikawa N."/>
        </authorList>
    </citation>
    <scope>NUCLEOTIDE SEQUENCE [LARGE SCALE GENOMIC DNA]</scope>
    <source>
        <strain evidence="8 9">NBRC 15537</strain>
    </source>
</reference>
<evidence type="ECO:0000256" key="5">
    <source>
        <dbReference type="PIRSR" id="PIRSR000193-1"/>
    </source>
</evidence>
<evidence type="ECO:0000256" key="2">
    <source>
        <dbReference type="ARBA" id="ARBA00022857"/>
    </source>
</evidence>
<dbReference type="InterPro" id="IPR036291">
    <property type="entry name" value="NAD(P)-bd_dom_sf"/>
</dbReference>
<dbReference type="SUPFAM" id="SSF48179">
    <property type="entry name" value="6-phosphogluconate dehydrogenase C-terminal domain-like"/>
    <property type="match status" value="1"/>
</dbReference>
<comment type="catalytic activity">
    <reaction evidence="4">
        <text>L-proline + NAD(+) = (S)-1-pyrroline-5-carboxylate + NADH + 2 H(+)</text>
        <dbReference type="Rhea" id="RHEA:14105"/>
        <dbReference type="ChEBI" id="CHEBI:15378"/>
        <dbReference type="ChEBI" id="CHEBI:17388"/>
        <dbReference type="ChEBI" id="CHEBI:57540"/>
        <dbReference type="ChEBI" id="CHEBI:57945"/>
        <dbReference type="ChEBI" id="CHEBI:60039"/>
        <dbReference type="EC" id="1.5.1.2"/>
    </reaction>
</comment>
<dbReference type="GO" id="GO:0055129">
    <property type="term" value="P:L-proline biosynthetic process"/>
    <property type="evidence" value="ECO:0007669"/>
    <property type="project" value="UniProtKB-UniRule"/>
</dbReference>
<comment type="function">
    <text evidence="4">Catalyzes the reduction of 1-pyrroline-5-carboxylate (PCA) to L-proline.</text>
</comment>
<dbReference type="InterPro" id="IPR008927">
    <property type="entry name" value="6-PGluconate_DH-like_C_sf"/>
</dbReference>
<evidence type="ECO:0000259" key="7">
    <source>
        <dbReference type="Pfam" id="PF14748"/>
    </source>
</evidence>
<dbReference type="InterPro" id="IPR029036">
    <property type="entry name" value="P5CR_dimer"/>
</dbReference>
<dbReference type="HAMAP" id="MF_01925">
    <property type="entry name" value="P5C_reductase"/>
    <property type="match status" value="1"/>
</dbReference>
<dbReference type="InterPro" id="IPR000304">
    <property type="entry name" value="Pyrroline-COOH_reductase"/>
</dbReference>
<protein>
    <recommendedName>
        <fullName evidence="4">Pyrroline-5-carboxylate reductase</fullName>
        <shortName evidence="4">P5C reductase</shortName>
        <shortName evidence="4">P5CR</shortName>
        <ecNumber evidence="4">1.5.1.2</ecNumber>
    </recommendedName>
    <alternativeName>
        <fullName evidence="4">PCA reductase</fullName>
    </alternativeName>
</protein>
<keyword evidence="4" id="KW-0963">Cytoplasm</keyword>
<dbReference type="AlphaFoldDB" id="A0A4Y4F7I9"/>
<accession>A0A4Y4F7I9</accession>
<dbReference type="GO" id="GO:0005737">
    <property type="term" value="C:cytoplasm"/>
    <property type="evidence" value="ECO:0007669"/>
    <property type="project" value="UniProtKB-SubCell"/>
</dbReference>
<dbReference type="EMBL" id="BJOC01000027">
    <property type="protein sequence ID" value="GED23078.1"/>
    <property type="molecule type" value="Genomic_DNA"/>
</dbReference>
<evidence type="ECO:0000256" key="1">
    <source>
        <dbReference type="ARBA" id="ARBA00005525"/>
    </source>
</evidence>
<proteinExistence type="inferred from homology"/>
<dbReference type="Proteomes" id="UP000319812">
    <property type="component" value="Unassembled WGS sequence"/>
</dbReference>
<keyword evidence="4" id="KW-0028">Amino-acid biosynthesis</keyword>
<dbReference type="RefSeq" id="WP_141320421.1">
    <property type="nucleotide sequence ID" value="NZ_BJOC01000027.1"/>
</dbReference>
<dbReference type="Pfam" id="PF14748">
    <property type="entry name" value="P5CR_dimer"/>
    <property type="match status" value="1"/>
</dbReference>
<keyword evidence="3 4" id="KW-0560">Oxidoreductase</keyword>
<dbReference type="SUPFAM" id="SSF51735">
    <property type="entry name" value="NAD(P)-binding Rossmann-fold domains"/>
    <property type="match status" value="1"/>
</dbReference>
<comment type="caution">
    <text evidence="8">The sequence shown here is derived from an EMBL/GenBank/DDBJ whole genome shotgun (WGS) entry which is preliminary data.</text>
</comment>
<feature type="binding site" evidence="5">
    <location>
        <position position="59"/>
    </location>
    <ligand>
        <name>NADPH</name>
        <dbReference type="ChEBI" id="CHEBI:57783"/>
    </ligand>
</feature>
<organism evidence="8 9">
    <name type="scientific">Halomonas halmophila</name>
    <dbReference type="NCBI Taxonomy" id="252"/>
    <lineage>
        <taxon>Bacteria</taxon>
        <taxon>Pseudomonadati</taxon>
        <taxon>Pseudomonadota</taxon>
        <taxon>Gammaproteobacteria</taxon>
        <taxon>Oceanospirillales</taxon>
        <taxon>Halomonadaceae</taxon>
        <taxon>Halomonas</taxon>
    </lineage>
</organism>
<dbReference type="OrthoDB" id="8418678at2"/>
<evidence type="ECO:0000313" key="9">
    <source>
        <dbReference type="Proteomes" id="UP000319812"/>
    </source>
</evidence>